<accession>A0A401SDN8</accession>
<dbReference type="SUPFAM" id="SSF57501">
    <property type="entry name" value="Cystine-knot cytokines"/>
    <property type="match status" value="1"/>
</dbReference>
<dbReference type="GO" id="GO:0008201">
    <property type="term" value="F:heparin binding"/>
    <property type="evidence" value="ECO:0007669"/>
    <property type="project" value="UniProtKB-KW"/>
</dbReference>
<sequence length="212" mass="24351">MGFLQPCLVAACICALLRGCLSRPEGWGTLKNDATEIIPEYPEIRAEVRNHSVNQAKHGGRRRSQSLQVRGATEFSCRELRSTRYISDGTCRSVKPVRELICSGQCLPAHLLPNSIGRVRWWSRHQTSDYRCVPAHSRTQRVRLECQNQETRTYKIQVVTSCKCKRYSRHHNQSDNKQFGKGAISRRRKTKKKAIPPKNRGKGNHHDQADRY</sequence>
<dbReference type="EMBL" id="BEZZ01000208">
    <property type="protein sequence ID" value="GCC28474.1"/>
    <property type="molecule type" value="Genomic_DNA"/>
</dbReference>
<evidence type="ECO:0000256" key="2">
    <source>
        <dbReference type="ARBA" id="ARBA00004613"/>
    </source>
</evidence>
<reference evidence="16 17" key="1">
    <citation type="journal article" date="2018" name="Nat. Ecol. Evol.">
        <title>Shark genomes provide insights into elasmobranch evolution and the origin of vertebrates.</title>
        <authorList>
            <person name="Hara Y"/>
            <person name="Yamaguchi K"/>
            <person name="Onimaru K"/>
            <person name="Kadota M"/>
            <person name="Koyanagi M"/>
            <person name="Keeley SD"/>
            <person name="Tatsumi K"/>
            <person name="Tanaka K"/>
            <person name="Motone F"/>
            <person name="Kageyama Y"/>
            <person name="Nozu R"/>
            <person name="Adachi N"/>
            <person name="Nishimura O"/>
            <person name="Nakagawa R"/>
            <person name="Tanegashima C"/>
            <person name="Kiyatake I"/>
            <person name="Matsumoto R"/>
            <person name="Murakumo K"/>
            <person name="Nishida K"/>
            <person name="Terakita A"/>
            <person name="Kuratani S"/>
            <person name="Sato K"/>
            <person name="Hyodo S Kuraku.S."/>
        </authorList>
    </citation>
    <scope>NUCLEOTIDE SEQUENCE [LARGE SCALE GENOMIC DNA]</scope>
</reference>
<evidence type="ECO:0000256" key="7">
    <source>
        <dbReference type="ARBA" id="ARBA00022674"/>
    </source>
</evidence>
<evidence type="ECO:0000256" key="5">
    <source>
        <dbReference type="ARBA" id="ARBA00018019"/>
    </source>
</evidence>
<dbReference type="PROSITE" id="PS01225">
    <property type="entry name" value="CTCK_2"/>
    <property type="match status" value="1"/>
</dbReference>
<organism evidence="16 17">
    <name type="scientific">Chiloscyllium punctatum</name>
    <name type="common">Brownbanded bambooshark</name>
    <name type="synonym">Hemiscyllium punctatum</name>
    <dbReference type="NCBI Taxonomy" id="137246"/>
    <lineage>
        <taxon>Eukaryota</taxon>
        <taxon>Metazoa</taxon>
        <taxon>Chordata</taxon>
        <taxon>Craniata</taxon>
        <taxon>Vertebrata</taxon>
        <taxon>Chondrichthyes</taxon>
        <taxon>Elasmobranchii</taxon>
        <taxon>Galeomorphii</taxon>
        <taxon>Galeoidea</taxon>
        <taxon>Orectolobiformes</taxon>
        <taxon>Hemiscylliidae</taxon>
        <taxon>Chiloscyllium</taxon>
    </lineage>
</organism>
<dbReference type="GO" id="GO:0005615">
    <property type="term" value="C:extracellular space"/>
    <property type="evidence" value="ECO:0007669"/>
    <property type="project" value="InterPro"/>
</dbReference>
<keyword evidence="10" id="KW-1015">Disulfide bond</keyword>
<keyword evidence="9 14" id="KW-0732">Signal</keyword>
<evidence type="ECO:0000256" key="10">
    <source>
        <dbReference type="ARBA" id="ARBA00023157"/>
    </source>
</evidence>
<dbReference type="InterPro" id="IPR008835">
    <property type="entry name" value="Sclerostin/SOSTDC1"/>
</dbReference>
<feature type="domain" description="CTCK" evidence="15">
    <location>
        <begin position="77"/>
        <end position="169"/>
    </location>
</feature>
<dbReference type="PANTHER" id="PTHR14903">
    <property type="entry name" value="SCLEROSTIN-RELATED"/>
    <property type="match status" value="1"/>
</dbReference>
<evidence type="ECO:0000256" key="1">
    <source>
        <dbReference type="ARBA" id="ARBA00002193"/>
    </source>
</evidence>
<comment type="caution">
    <text evidence="16">The sequence shown here is derived from an EMBL/GenBank/DDBJ whole genome shotgun (WGS) entry which is preliminary data.</text>
</comment>
<evidence type="ECO:0000313" key="16">
    <source>
        <dbReference type="EMBL" id="GCC28474.1"/>
    </source>
</evidence>
<proteinExistence type="inferred from homology"/>
<comment type="subcellular location">
    <subcellularLocation>
        <location evidence="2">Secreted</location>
    </subcellularLocation>
</comment>
<evidence type="ECO:0000259" key="15">
    <source>
        <dbReference type="PROSITE" id="PS01225"/>
    </source>
</evidence>
<keyword evidence="11" id="KW-0325">Glycoprotein</keyword>
<dbReference type="GO" id="GO:0036122">
    <property type="term" value="F:BMP binding"/>
    <property type="evidence" value="ECO:0007669"/>
    <property type="project" value="TreeGrafter"/>
</dbReference>
<dbReference type="GO" id="GO:0001503">
    <property type="term" value="P:ossification"/>
    <property type="evidence" value="ECO:0007669"/>
    <property type="project" value="TreeGrafter"/>
</dbReference>
<feature type="signal peptide" evidence="14">
    <location>
        <begin position="1"/>
        <end position="22"/>
    </location>
</feature>
<dbReference type="SMART" id="SM00041">
    <property type="entry name" value="CT"/>
    <property type="match status" value="1"/>
</dbReference>
<evidence type="ECO:0000256" key="11">
    <source>
        <dbReference type="ARBA" id="ARBA00023180"/>
    </source>
</evidence>
<keyword evidence="17" id="KW-1185">Reference proteome</keyword>
<feature type="region of interest" description="Disordered" evidence="13">
    <location>
        <begin position="172"/>
        <end position="212"/>
    </location>
</feature>
<evidence type="ECO:0000256" key="6">
    <source>
        <dbReference type="ARBA" id="ARBA00022525"/>
    </source>
</evidence>
<keyword evidence="7" id="KW-0358">Heparin-binding</keyword>
<evidence type="ECO:0000256" key="14">
    <source>
        <dbReference type="SAM" id="SignalP"/>
    </source>
</evidence>
<gene>
    <name evidence="16" type="ORF">chiPu_0006904</name>
</gene>
<keyword evidence="8" id="KW-0879">Wnt signaling pathway</keyword>
<comment type="similarity">
    <text evidence="3">Belongs to the sclerostin family.</text>
</comment>
<dbReference type="OMA" id="HHNQSDA"/>
<evidence type="ECO:0000256" key="4">
    <source>
        <dbReference type="ARBA" id="ARBA00011121"/>
    </source>
</evidence>
<evidence type="ECO:0000256" key="9">
    <source>
        <dbReference type="ARBA" id="ARBA00022729"/>
    </source>
</evidence>
<dbReference type="GO" id="GO:0030178">
    <property type="term" value="P:negative regulation of Wnt signaling pathway"/>
    <property type="evidence" value="ECO:0007669"/>
    <property type="project" value="TreeGrafter"/>
</dbReference>
<dbReference type="GO" id="GO:0030514">
    <property type="term" value="P:negative regulation of BMP signaling pathway"/>
    <property type="evidence" value="ECO:0007669"/>
    <property type="project" value="TreeGrafter"/>
</dbReference>
<protein>
    <recommendedName>
        <fullName evidence="5">Sclerostin</fullName>
    </recommendedName>
</protein>
<evidence type="ECO:0000256" key="8">
    <source>
        <dbReference type="ARBA" id="ARBA00022687"/>
    </source>
</evidence>
<dbReference type="AlphaFoldDB" id="A0A401SDN8"/>
<comment type="caution">
    <text evidence="12">Lacks conserved residue(s) required for the propagation of feature annotation.</text>
</comment>
<comment type="function">
    <text evidence="1">Negative regulator of bone growth that acts through inhibition of Wnt signaling and bone formation.</text>
</comment>
<feature type="compositionally biased region" description="Basic residues" evidence="13">
    <location>
        <begin position="184"/>
        <end position="203"/>
    </location>
</feature>
<keyword evidence="6" id="KW-0964">Secreted</keyword>
<dbReference type="GO" id="GO:0016055">
    <property type="term" value="P:Wnt signaling pathway"/>
    <property type="evidence" value="ECO:0007669"/>
    <property type="project" value="UniProtKB-KW"/>
</dbReference>
<dbReference type="InterPro" id="IPR029034">
    <property type="entry name" value="Cystine-knot_cytokine"/>
</dbReference>
<dbReference type="PANTHER" id="PTHR14903:SF4">
    <property type="entry name" value="SCLEROSTIN"/>
    <property type="match status" value="1"/>
</dbReference>
<dbReference type="Proteomes" id="UP000287033">
    <property type="component" value="Unassembled WGS sequence"/>
</dbReference>
<evidence type="ECO:0000256" key="13">
    <source>
        <dbReference type="SAM" id="MobiDB-lite"/>
    </source>
</evidence>
<dbReference type="Gene3D" id="2.10.90.10">
    <property type="entry name" value="Cystine-knot cytokines"/>
    <property type="match status" value="1"/>
</dbReference>
<feature type="chain" id="PRO_5019313235" description="Sclerostin" evidence="14">
    <location>
        <begin position="23"/>
        <end position="212"/>
    </location>
</feature>
<evidence type="ECO:0000313" key="17">
    <source>
        <dbReference type="Proteomes" id="UP000287033"/>
    </source>
</evidence>
<name>A0A401SDN8_CHIPU</name>
<dbReference type="STRING" id="137246.A0A401SDN8"/>
<evidence type="ECO:0000256" key="3">
    <source>
        <dbReference type="ARBA" id="ARBA00007850"/>
    </source>
</evidence>
<dbReference type="OrthoDB" id="6624188at2759"/>
<comment type="subunit">
    <text evidence="4">Interacts with LRP4 (via the extracellular domain); the interaction facilitates the inhibition of Wnt signaling. Interacts with LRP5 (via the first two YWTD-EGF repeat domains); the interaction inhibits Wnt-mediated signaling. Interacts with LRP6.</text>
</comment>
<dbReference type="Pfam" id="PF05463">
    <property type="entry name" value="Sclerostin"/>
    <property type="match status" value="1"/>
</dbReference>
<evidence type="ECO:0000256" key="12">
    <source>
        <dbReference type="PROSITE-ProRule" id="PRU00039"/>
    </source>
</evidence>
<dbReference type="InterPro" id="IPR006207">
    <property type="entry name" value="Cys_knot_C"/>
</dbReference>